<dbReference type="Proteomes" id="UP000216352">
    <property type="component" value="Unassembled WGS sequence"/>
</dbReference>
<feature type="transmembrane region" description="Helical" evidence="1">
    <location>
        <begin position="173"/>
        <end position="195"/>
    </location>
</feature>
<gene>
    <name evidence="2" type="ORF">BLEM_0808</name>
</gene>
<organism evidence="2 3">
    <name type="scientific">Bifidobacterium lemurum</name>
    <dbReference type="NCBI Taxonomy" id="1603886"/>
    <lineage>
        <taxon>Bacteria</taxon>
        <taxon>Bacillati</taxon>
        <taxon>Actinomycetota</taxon>
        <taxon>Actinomycetes</taxon>
        <taxon>Bifidobacteriales</taxon>
        <taxon>Bifidobacteriaceae</taxon>
        <taxon>Bifidobacterium</taxon>
    </lineage>
</organism>
<feature type="transmembrane region" description="Helical" evidence="1">
    <location>
        <begin position="317"/>
        <end position="340"/>
    </location>
</feature>
<evidence type="ECO:0000256" key="1">
    <source>
        <dbReference type="SAM" id="Phobius"/>
    </source>
</evidence>
<dbReference type="RefSeq" id="WP_072726482.1">
    <property type="nucleotide sequence ID" value="NZ_BDIS01000023.1"/>
</dbReference>
<feature type="transmembrane region" description="Helical" evidence="1">
    <location>
        <begin position="284"/>
        <end position="310"/>
    </location>
</feature>
<keyword evidence="3" id="KW-1185">Reference proteome</keyword>
<evidence type="ECO:0000313" key="3">
    <source>
        <dbReference type="Proteomes" id="UP000216352"/>
    </source>
</evidence>
<accession>A0A261FSV4</accession>
<proteinExistence type="predicted"/>
<dbReference type="AlphaFoldDB" id="A0A261FSV4"/>
<keyword evidence="1" id="KW-0812">Transmembrane</keyword>
<keyword evidence="1" id="KW-0472">Membrane</keyword>
<feature type="transmembrane region" description="Helical" evidence="1">
    <location>
        <begin position="216"/>
        <end position="243"/>
    </location>
</feature>
<dbReference type="STRING" id="1603886.GCA_001895165_01675"/>
<reference evidence="2 3" key="1">
    <citation type="journal article" date="2017" name="BMC Genomics">
        <title>Comparative genomic and phylogenomic analyses of the Bifidobacteriaceae family.</title>
        <authorList>
            <person name="Lugli G.A."/>
            <person name="Milani C."/>
            <person name="Turroni F."/>
            <person name="Duranti S."/>
            <person name="Mancabelli L."/>
            <person name="Mangifesta M."/>
            <person name="Ferrario C."/>
            <person name="Modesto M."/>
            <person name="Mattarelli P."/>
            <person name="Jiri K."/>
            <person name="van Sinderen D."/>
            <person name="Ventura M."/>
        </authorList>
    </citation>
    <scope>NUCLEOTIDE SEQUENCE [LARGE SCALE GENOMIC DNA]</scope>
    <source>
        <strain evidence="2 3">DSM 28807</strain>
    </source>
</reference>
<name>A0A261FSV4_9BIFI</name>
<keyword evidence="1" id="KW-1133">Transmembrane helix</keyword>
<evidence type="ECO:0000313" key="2">
    <source>
        <dbReference type="EMBL" id="OZG62262.1"/>
    </source>
</evidence>
<feature type="transmembrane region" description="Helical" evidence="1">
    <location>
        <begin position="375"/>
        <end position="393"/>
    </location>
</feature>
<protein>
    <submittedName>
        <fullName evidence="2">ABC-2 family transporter protein</fullName>
    </submittedName>
</protein>
<comment type="caution">
    <text evidence="2">The sequence shown here is derived from an EMBL/GenBank/DDBJ whole genome shotgun (WGS) entry which is preliminary data.</text>
</comment>
<dbReference type="EMBL" id="MWWX01000005">
    <property type="protein sequence ID" value="OZG62262.1"/>
    <property type="molecule type" value="Genomic_DNA"/>
</dbReference>
<sequence length="402" mass="42472">MRRLLMAEWRKLVGVRVLWGLLGLCVLANVALAAVYAGSEAPTIRAAGEVTRVIGTTVDDDAWQRFAAWYATREADGEDAAGERALAALAFAVESARDPFAGYDARSVGRRYATAVDGDADGADACGALSRLVRGKYELVETQAVRLSGVKAGLSLYAGEDTPSIHRGLCSTIIGGVTWEAIVAAVLAMALLLGMEHATGAEPMVMASLAGRRRVLAAKLTVGLATGVAGFVVLMAAALVPYVTLTDVTDLWASNVASGFNTMMTELAESQPFLTWADLTVGQYVALSMALSCAVVISFALLAGICGIYCRNSYAAVGLVAGLCLGLAAVLTICADNGWWGAYHLLSLNPMYALDVRARWFTDMGLKELVPWQETIAMTLSLLYLAAVLAVALRRGVHRDLS</sequence>